<dbReference type="Gene3D" id="3.90.1170.30">
    <property type="entry name" value="Pyrimidine nucleoside phosphorylase-like, C-terminal domain"/>
    <property type="match status" value="1"/>
</dbReference>
<name>A0A926I089_9FIRM</name>
<dbReference type="Pfam" id="PF07831">
    <property type="entry name" value="PYNP_C"/>
    <property type="match status" value="1"/>
</dbReference>
<dbReference type="GO" id="GO:0006206">
    <property type="term" value="P:pyrimidine nucleobase metabolic process"/>
    <property type="evidence" value="ECO:0007669"/>
    <property type="project" value="InterPro"/>
</dbReference>
<evidence type="ECO:0000313" key="13">
    <source>
        <dbReference type="Proteomes" id="UP000657006"/>
    </source>
</evidence>
<evidence type="ECO:0000256" key="4">
    <source>
        <dbReference type="ARBA" id="ARBA00011738"/>
    </source>
</evidence>
<comment type="caution">
    <text evidence="12">The sequence shown here is derived from an EMBL/GenBank/DDBJ whole genome shotgun (WGS) entry which is preliminary data.</text>
</comment>
<dbReference type="PIRSF" id="PIRSF000478">
    <property type="entry name" value="TP_PyNP"/>
    <property type="match status" value="1"/>
</dbReference>
<comment type="similarity">
    <text evidence="3">Belongs to the thymidine/pyrimidine-nucleoside phosphorylase family.</text>
</comment>
<dbReference type="InterPro" id="IPR035902">
    <property type="entry name" value="Nuc_phospho_transferase"/>
</dbReference>
<evidence type="ECO:0000259" key="11">
    <source>
        <dbReference type="SMART" id="SM00941"/>
    </source>
</evidence>
<dbReference type="FunFam" id="3.40.1030.10:FF:000003">
    <property type="entry name" value="Pyrimidine-nucleoside phosphorylase"/>
    <property type="match status" value="1"/>
</dbReference>
<comment type="catalytic activity">
    <reaction evidence="10">
        <text>thymidine + phosphate = 2-deoxy-alpha-D-ribose 1-phosphate + thymine</text>
        <dbReference type="Rhea" id="RHEA:16037"/>
        <dbReference type="ChEBI" id="CHEBI:17748"/>
        <dbReference type="ChEBI" id="CHEBI:17821"/>
        <dbReference type="ChEBI" id="CHEBI:43474"/>
        <dbReference type="ChEBI" id="CHEBI:57259"/>
        <dbReference type="EC" id="2.4.2.2"/>
    </reaction>
</comment>
<dbReference type="InterPro" id="IPR017872">
    <property type="entry name" value="Pyrmidine_PPase_CS"/>
</dbReference>
<comment type="subunit">
    <text evidence="4">Homodimer.</text>
</comment>
<dbReference type="EC" id="2.4.2.2" evidence="5"/>
<dbReference type="PANTHER" id="PTHR10515:SF0">
    <property type="entry name" value="THYMIDINE PHOSPHORYLASE"/>
    <property type="match status" value="1"/>
</dbReference>
<dbReference type="GO" id="GO:0006213">
    <property type="term" value="P:pyrimidine nucleoside metabolic process"/>
    <property type="evidence" value="ECO:0007669"/>
    <property type="project" value="InterPro"/>
</dbReference>
<dbReference type="SUPFAM" id="SSF54680">
    <property type="entry name" value="Pyrimidine nucleoside phosphorylase C-terminal domain"/>
    <property type="match status" value="1"/>
</dbReference>
<keyword evidence="8 12" id="KW-0808">Transferase</keyword>
<gene>
    <name evidence="12" type="ORF">H8730_00200</name>
</gene>
<dbReference type="GO" id="GO:0004645">
    <property type="term" value="F:1,4-alpha-oligoglucan phosphorylase activity"/>
    <property type="evidence" value="ECO:0007669"/>
    <property type="project" value="InterPro"/>
</dbReference>
<dbReference type="PROSITE" id="PS00647">
    <property type="entry name" value="THYMID_PHOSPHORYLASE"/>
    <property type="match status" value="1"/>
</dbReference>
<comment type="catalytic activity">
    <reaction evidence="1">
        <text>2'-deoxyuridine + phosphate = 2-deoxy-alpha-D-ribose 1-phosphate + uracil</text>
        <dbReference type="Rhea" id="RHEA:22824"/>
        <dbReference type="ChEBI" id="CHEBI:16450"/>
        <dbReference type="ChEBI" id="CHEBI:17568"/>
        <dbReference type="ChEBI" id="CHEBI:43474"/>
        <dbReference type="ChEBI" id="CHEBI:57259"/>
        <dbReference type="EC" id="2.4.2.2"/>
    </reaction>
</comment>
<dbReference type="InterPro" id="IPR036566">
    <property type="entry name" value="PYNP-like_C_sf"/>
</dbReference>
<comment type="catalytic activity">
    <reaction evidence="9">
        <text>uridine + phosphate = alpha-D-ribose 1-phosphate + uracil</text>
        <dbReference type="Rhea" id="RHEA:24388"/>
        <dbReference type="ChEBI" id="CHEBI:16704"/>
        <dbReference type="ChEBI" id="CHEBI:17568"/>
        <dbReference type="ChEBI" id="CHEBI:43474"/>
        <dbReference type="ChEBI" id="CHEBI:57720"/>
        <dbReference type="EC" id="2.4.2.2"/>
    </reaction>
</comment>
<dbReference type="InterPro" id="IPR000312">
    <property type="entry name" value="Glycosyl_Trfase_fam3"/>
</dbReference>
<dbReference type="Proteomes" id="UP000657006">
    <property type="component" value="Unassembled WGS sequence"/>
</dbReference>
<keyword evidence="13" id="KW-1185">Reference proteome</keyword>
<sequence length="428" mass="45247">MRMVDLIDRKRRGGALDGMEIRQMIQGFCEGTIPDYQMSAFLMAVVFQGMTKEETSALTEAMADSGDIMDLSSVHGVKIDKHSSGGVGDKISLVLGPLVSAAGIPVAKMSGRGLGFTGGTIDKLESIPGFRTQLTQEEFLHNVNTIGIALAGQTGRLAPADKKLYALRDVTATVESLPLIASSIMSKKLAAGCDGIVLDVKAGSGAFMKTVDGARQLAMEMVSIGKSAGKAMTAVISDMSQPLGYAIGNRLEVVEAIEVLQGKGPKDVRQLTLRLGAYMLVLGRGAATPEEGEAILEELLDSGKGMEQFERFVRAQGGDLSRIGDTVMESKEVTLKPGVVQAMDTERIGAAAMCLGAGRKTKDDPIEYGAGLRIHKKIGDRLAEGEAAAILYYSHGADVEAAENLVRQAYHMGEAPVSPPPLIHDIIA</sequence>
<dbReference type="Gene3D" id="1.20.970.10">
    <property type="entry name" value="Transferase, Pyrimidine Nucleoside Phosphorylase, Chain C"/>
    <property type="match status" value="1"/>
</dbReference>
<dbReference type="NCBIfam" id="TIGR02644">
    <property type="entry name" value="Y_phosphoryl"/>
    <property type="match status" value="1"/>
</dbReference>
<evidence type="ECO:0000256" key="7">
    <source>
        <dbReference type="ARBA" id="ARBA00022676"/>
    </source>
</evidence>
<evidence type="ECO:0000256" key="10">
    <source>
        <dbReference type="ARBA" id="ARBA00048525"/>
    </source>
</evidence>
<keyword evidence="7 12" id="KW-0328">Glycosyltransferase</keyword>
<protein>
    <recommendedName>
        <fullName evidence="6">Pyrimidine-nucleoside phosphorylase</fullName>
        <ecNumber evidence="5">2.4.2.2</ecNumber>
    </recommendedName>
</protein>
<dbReference type="SMART" id="SM00941">
    <property type="entry name" value="PYNP_C"/>
    <property type="match status" value="1"/>
</dbReference>
<dbReference type="InterPro" id="IPR018090">
    <property type="entry name" value="Pyrmidine_PPas_bac/euk"/>
</dbReference>
<feature type="domain" description="Pyrimidine nucleoside phosphorylase C-terminal" evidence="11">
    <location>
        <begin position="339"/>
        <end position="413"/>
    </location>
</feature>
<dbReference type="InterPro" id="IPR036320">
    <property type="entry name" value="Glycosyl_Trfase_fam3_N_dom_sf"/>
</dbReference>
<evidence type="ECO:0000256" key="8">
    <source>
        <dbReference type="ARBA" id="ARBA00022679"/>
    </source>
</evidence>
<dbReference type="Gene3D" id="3.40.1030.10">
    <property type="entry name" value="Nucleoside phosphorylase/phosphoribosyltransferase catalytic domain"/>
    <property type="match status" value="1"/>
</dbReference>
<dbReference type="SUPFAM" id="SSF47648">
    <property type="entry name" value="Nucleoside phosphorylase/phosphoribosyltransferase N-terminal domain"/>
    <property type="match status" value="1"/>
</dbReference>
<dbReference type="InterPro" id="IPR000053">
    <property type="entry name" value="Thymidine/pyrmidine_PPase"/>
</dbReference>
<dbReference type="Pfam" id="PF02885">
    <property type="entry name" value="Glycos_trans_3N"/>
    <property type="match status" value="1"/>
</dbReference>
<dbReference type="EMBL" id="JACRSQ010000001">
    <property type="protein sequence ID" value="MBC8541970.1"/>
    <property type="molecule type" value="Genomic_DNA"/>
</dbReference>
<evidence type="ECO:0000256" key="1">
    <source>
        <dbReference type="ARBA" id="ARBA00001066"/>
    </source>
</evidence>
<dbReference type="InterPro" id="IPR013102">
    <property type="entry name" value="PYNP_C"/>
</dbReference>
<evidence type="ECO:0000313" key="12">
    <source>
        <dbReference type="EMBL" id="MBC8541970.1"/>
    </source>
</evidence>
<dbReference type="NCBIfam" id="NF004490">
    <property type="entry name" value="PRK05820.1"/>
    <property type="match status" value="1"/>
</dbReference>
<dbReference type="GO" id="GO:0009032">
    <property type="term" value="F:thymidine phosphorylase activity"/>
    <property type="evidence" value="ECO:0007669"/>
    <property type="project" value="TreeGrafter"/>
</dbReference>
<dbReference type="AlphaFoldDB" id="A0A926I089"/>
<evidence type="ECO:0000256" key="6">
    <source>
        <dbReference type="ARBA" id="ARBA00014680"/>
    </source>
</evidence>
<evidence type="ECO:0000256" key="3">
    <source>
        <dbReference type="ARBA" id="ARBA00006915"/>
    </source>
</evidence>
<evidence type="ECO:0000256" key="2">
    <source>
        <dbReference type="ARBA" id="ARBA00003877"/>
    </source>
</evidence>
<dbReference type="SUPFAM" id="SSF52418">
    <property type="entry name" value="Nucleoside phosphorylase/phosphoribosyltransferase catalytic domain"/>
    <property type="match status" value="1"/>
</dbReference>
<dbReference type="Pfam" id="PF00591">
    <property type="entry name" value="Glycos_transf_3"/>
    <property type="match status" value="1"/>
</dbReference>
<comment type="function">
    <text evidence="2">Catalyzes phosphorolysis of the pyrimidine nucleosides uridine, thymidine and 2'-deoxyuridine with the formation of the corresponding pyrimidine base and ribose-1-phosphate.</text>
</comment>
<evidence type="ECO:0000256" key="5">
    <source>
        <dbReference type="ARBA" id="ARBA00011889"/>
    </source>
</evidence>
<dbReference type="GO" id="GO:0005829">
    <property type="term" value="C:cytosol"/>
    <property type="evidence" value="ECO:0007669"/>
    <property type="project" value="TreeGrafter"/>
</dbReference>
<dbReference type="InterPro" id="IPR017459">
    <property type="entry name" value="Glycosyl_Trfase_fam3_N_dom"/>
</dbReference>
<proteinExistence type="inferred from homology"/>
<evidence type="ECO:0000256" key="9">
    <source>
        <dbReference type="ARBA" id="ARBA00048453"/>
    </source>
</evidence>
<accession>A0A926I089</accession>
<reference evidence="12" key="1">
    <citation type="submission" date="2020-08" db="EMBL/GenBank/DDBJ databases">
        <title>Genome public.</title>
        <authorList>
            <person name="Liu C."/>
            <person name="Sun Q."/>
        </authorList>
    </citation>
    <scope>NUCLEOTIDE SEQUENCE</scope>
    <source>
        <strain evidence="12">NSJ-32</strain>
    </source>
</reference>
<dbReference type="PANTHER" id="PTHR10515">
    <property type="entry name" value="THYMIDINE PHOSPHORYLASE"/>
    <property type="match status" value="1"/>
</dbReference>
<dbReference type="RefSeq" id="WP_177716393.1">
    <property type="nucleotide sequence ID" value="NZ_JACRSQ010000001.1"/>
</dbReference>
<organism evidence="12 13">
    <name type="scientific">Bianquea renquensis</name>
    <dbReference type="NCBI Taxonomy" id="2763661"/>
    <lineage>
        <taxon>Bacteria</taxon>
        <taxon>Bacillati</taxon>
        <taxon>Bacillota</taxon>
        <taxon>Clostridia</taxon>
        <taxon>Eubacteriales</taxon>
        <taxon>Bianqueaceae</taxon>
        <taxon>Bianquea</taxon>
    </lineage>
</organism>